<dbReference type="RefSeq" id="WP_038694402.1">
    <property type="nucleotide sequence ID" value="NZ_CP009286.1"/>
</dbReference>
<reference evidence="2 3" key="1">
    <citation type="submission" date="2014-08" db="EMBL/GenBank/DDBJ databases">
        <title>Comparative genomics of the Paenibacillus odorifer group.</title>
        <authorList>
            <person name="den Bakker H.C."/>
            <person name="Tsai Y.-C."/>
            <person name="Martin N."/>
            <person name="Korlach J."/>
            <person name="Wiedmann M."/>
        </authorList>
    </citation>
    <scope>NUCLEOTIDE SEQUENCE [LARGE SCALE GENOMIC DNA]</scope>
    <source>
        <strain evidence="2 3">DSM 14472</strain>
    </source>
</reference>
<accession>A0A089LS82</accession>
<dbReference type="AlphaFoldDB" id="A0A089LS82"/>
<dbReference type="InterPro" id="IPR049971">
    <property type="entry name" value="CLC_0170-like"/>
</dbReference>
<evidence type="ECO:0000313" key="2">
    <source>
        <dbReference type="EMBL" id="AIQ62935.1"/>
    </source>
</evidence>
<dbReference type="HOGENOM" id="CLU_203844_1_0_9"/>
<evidence type="ECO:0000256" key="1">
    <source>
        <dbReference type="SAM" id="Phobius"/>
    </source>
</evidence>
<name>A0A089LS82_9BACL</name>
<dbReference type="EMBL" id="CP009286">
    <property type="protein sequence ID" value="AIQ62935.1"/>
    <property type="molecule type" value="Genomic_DNA"/>
</dbReference>
<evidence type="ECO:0000313" key="3">
    <source>
        <dbReference type="Proteomes" id="UP000029507"/>
    </source>
</evidence>
<dbReference type="STRING" id="169760.PSTEL_07275"/>
<dbReference type="Proteomes" id="UP000029507">
    <property type="component" value="Chromosome"/>
</dbReference>
<dbReference type="KEGG" id="pste:PSTEL_07275"/>
<dbReference type="NCBIfam" id="NF042414">
    <property type="entry name" value="CLC_0170_fam"/>
    <property type="match status" value="1"/>
</dbReference>
<keyword evidence="1" id="KW-0472">Membrane</keyword>
<keyword evidence="1" id="KW-0812">Transmembrane</keyword>
<organism evidence="2 3">
    <name type="scientific">Paenibacillus stellifer</name>
    <dbReference type="NCBI Taxonomy" id="169760"/>
    <lineage>
        <taxon>Bacteria</taxon>
        <taxon>Bacillati</taxon>
        <taxon>Bacillota</taxon>
        <taxon>Bacilli</taxon>
        <taxon>Bacillales</taxon>
        <taxon>Paenibacillaceae</taxon>
        <taxon>Paenibacillus</taxon>
    </lineage>
</organism>
<feature type="transmembrane region" description="Helical" evidence="1">
    <location>
        <begin position="40"/>
        <end position="60"/>
    </location>
</feature>
<keyword evidence="3" id="KW-1185">Reference proteome</keyword>
<gene>
    <name evidence="2" type="ORF">PSTEL_07275</name>
</gene>
<proteinExistence type="predicted"/>
<protein>
    <submittedName>
        <fullName evidence="2">Uncharacterized protein</fullName>
    </submittedName>
</protein>
<sequence>MFRMLFFTSAISAFSALLLLTVDREYYRVNGMTREHKASAILSWIQIAACLVFLLMVWVLHY</sequence>
<keyword evidence="1" id="KW-1133">Transmembrane helix</keyword>